<keyword evidence="2" id="KW-1185">Reference proteome</keyword>
<dbReference type="InterPro" id="IPR053137">
    <property type="entry name" value="NLR-like"/>
</dbReference>
<dbReference type="Pfam" id="PF13374">
    <property type="entry name" value="TPR_10"/>
    <property type="match status" value="1"/>
</dbReference>
<accession>A0A841FJB1</accession>
<dbReference type="InterPro" id="IPR027417">
    <property type="entry name" value="P-loop_NTPase"/>
</dbReference>
<dbReference type="SUPFAM" id="SSF52540">
    <property type="entry name" value="P-loop containing nucleoside triphosphate hydrolases"/>
    <property type="match status" value="1"/>
</dbReference>
<name>A0A841FJB1_9ACTN</name>
<dbReference type="InterPro" id="IPR011990">
    <property type="entry name" value="TPR-like_helical_dom_sf"/>
</dbReference>
<evidence type="ECO:0000313" key="1">
    <source>
        <dbReference type="EMBL" id="MBB6033237.1"/>
    </source>
</evidence>
<dbReference type="Gene3D" id="1.25.40.10">
    <property type="entry name" value="Tetratricopeptide repeat domain"/>
    <property type="match status" value="2"/>
</dbReference>
<dbReference type="PANTHER" id="PTHR46082">
    <property type="entry name" value="ATP/GTP-BINDING PROTEIN-RELATED"/>
    <property type="match status" value="1"/>
</dbReference>
<protein>
    <submittedName>
        <fullName evidence="1">Tetratricopeptide (TPR) repeat protein</fullName>
    </submittedName>
</protein>
<dbReference type="Proteomes" id="UP000548476">
    <property type="component" value="Unassembled WGS sequence"/>
</dbReference>
<proteinExistence type="predicted"/>
<reference evidence="1 2" key="1">
    <citation type="submission" date="2020-08" db="EMBL/GenBank/DDBJ databases">
        <title>Genomic Encyclopedia of Type Strains, Phase IV (KMG-IV): sequencing the most valuable type-strain genomes for metagenomic binning, comparative biology and taxonomic classification.</title>
        <authorList>
            <person name="Goeker M."/>
        </authorList>
    </citation>
    <scope>NUCLEOTIDE SEQUENCE [LARGE SCALE GENOMIC DNA]</scope>
    <source>
        <strain evidence="1 2">YIM 65646</strain>
    </source>
</reference>
<dbReference type="AlphaFoldDB" id="A0A841FJB1"/>
<sequence length="559" mass="61536">MYAQAAAEVEDHPHRDPSVAARRFLAWLAEPHGKTWLVVLDDLAQPADLDGLWPPNVAWGRTVVTTRRRDAALDGDGRTAVDLGLFTPDEAATYLHERLGADPDADALAADLGHLPLALGQAAAYMKDKRLSCGEYRVRFAERQHGLDQILPADGHHRALHATWSLSIEAADAIEPVGEASRALELASLLDPHGIPLELFERHDALTNLQRLSLVRLGEDMVHVHQLVQRTVREGLDPAQETILAKKAAQSLHRMWPEPHTEPELCRRLRASVDSLWQSVGDVLLHPATARVLLYSAQSLLAIHQFDDAYTAYLRIRDRCTDAYGPHVPPVLLARAGLASIQGLRGEVEEAVEAYDRLLDECREFLGPADAITLAVAGNRARWRSAGPSAEGEIGHLEAVVRDCVERLGPDHEYSLKARSNLISARRDAGDLVRAHVEFDELYRDRLSLLGPDHPDTLITRNNLAQLVGKLGDPLGALTAHSAILRDRLRVLGPEHPHTFVSRSNIAEWKGAAGNPVAAARDYEEMARNASRVFGADHQLSKEAQERSALWHAAAAERP</sequence>
<dbReference type="EMBL" id="JACHGT010000002">
    <property type="protein sequence ID" value="MBB6033237.1"/>
    <property type="molecule type" value="Genomic_DNA"/>
</dbReference>
<gene>
    <name evidence="1" type="ORF">HNR73_001084</name>
</gene>
<dbReference type="PANTHER" id="PTHR46082:SF6">
    <property type="entry name" value="AAA+ ATPASE DOMAIN-CONTAINING PROTEIN-RELATED"/>
    <property type="match status" value="1"/>
</dbReference>
<comment type="caution">
    <text evidence="1">The sequence shown here is derived from an EMBL/GenBank/DDBJ whole genome shotgun (WGS) entry which is preliminary data.</text>
</comment>
<dbReference type="RefSeq" id="WP_184786121.1">
    <property type="nucleotide sequence ID" value="NZ_BONT01000023.1"/>
</dbReference>
<evidence type="ECO:0000313" key="2">
    <source>
        <dbReference type="Proteomes" id="UP000548476"/>
    </source>
</evidence>
<dbReference type="Gene3D" id="3.40.50.300">
    <property type="entry name" value="P-loop containing nucleotide triphosphate hydrolases"/>
    <property type="match status" value="1"/>
</dbReference>
<dbReference type="SUPFAM" id="SSF48452">
    <property type="entry name" value="TPR-like"/>
    <property type="match status" value="2"/>
</dbReference>
<organism evidence="1 2">
    <name type="scientific">Phytomonospora endophytica</name>
    <dbReference type="NCBI Taxonomy" id="714109"/>
    <lineage>
        <taxon>Bacteria</taxon>
        <taxon>Bacillati</taxon>
        <taxon>Actinomycetota</taxon>
        <taxon>Actinomycetes</taxon>
        <taxon>Micromonosporales</taxon>
        <taxon>Micromonosporaceae</taxon>
        <taxon>Phytomonospora</taxon>
    </lineage>
</organism>